<evidence type="ECO:0000313" key="2">
    <source>
        <dbReference type="EMBL" id="PIO26248.1"/>
    </source>
</evidence>
<dbReference type="OrthoDB" id="9987373at2759"/>
<dbReference type="PANTHER" id="PTHR46534:SF4">
    <property type="entry name" value="IGGFC-BINDING PROTEIN-LIKE"/>
    <property type="match status" value="1"/>
</dbReference>
<evidence type="ECO:0000313" key="3">
    <source>
        <dbReference type="Proteomes" id="UP000228934"/>
    </source>
</evidence>
<feature type="non-terminal residue" evidence="2">
    <location>
        <position position="541"/>
    </location>
</feature>
<dbReference type="Pfam" id="PF23344">
    <property type="entry name" value="ZP-N"/>
    <property type="match status" value="1"/>
</dbReference>
<feature type="domain" description="ZP" evidence="1">
    <location>
        <begin position="397"/>
        <end position="541"/>
    </location>
</feature>
<proteinExistence type="predicted"/>
<organism evidence="2 3">
    <name type="scientific">Aquarana catesbeiana</name>
    <name type="common">American bullfrog</name>
    <name type="synonym">Rana catesbeiana</name>
    <dbReference type="NCBI Taxonomy" id="8400"/>
    <lineage>
        <taxon>Eukaryota</taxon>
        <taxon>Metazoa</taxon>
        <taxon>Chordata</taxon>
        <taxon>Craniata</taxon>
        <taxon>Vertebrata</taxon>
        <taxon>Euteleostomi</taxon>
        <taxon>Amphibia</taxon>
        <taxon>Batrachia</taxon>
        <taxon>Anura</taxon>
        <taxon>Neobatrachia</taxon>
        <taxon>Ranoidea</taxon>
        <taxon>Ranidae</taxon>
        <taxon>Aquarana</taxon>
    </lineage>
</organism>
<reference evidence="3" key="1">
    <citation type="journal article" date="2017" name="Nat. Commun.">
        <title>The North American bullfrog draft genome provides insight into hormonal regulation of long noncoding RNA.</title>
        <authorList>
            <person name="Hammond S.A."/>
            <person name="Warren R.L."/>
            <person name="Vandervalk B.P."/>
            <person name="Kucuk E."/>
            <person name="Khan H."/>
            <person name="Gibb E.A."/>
            <person name="Pandoh P."/>
            <person name="Kirk H."/>
            <person name="Zhao Y."/>
            <person name="Jones M."/>
            <person name="Mungall A.J."/>
            <person name="Coope R."/>
            <person name="Pleasance S."/>
            <person name="Moore R.A."/>
            <person name="Holt R.A."/>
            <person name="Round J.M."/>
            <person name="Ohora S."/>
            <person name="Walle B.V."/>
            <person name="Veldhoen N."/>
            <person name="Helbing C.C."/>
            <person name="Birol I."/>
        </authorList>
    </citation>
    <scope>NUCLEOTIDE SEQUENCE [LARGE SCALE GENOMIC DNA]</scope>
</reference>
<dbReference type="EMBL" id="KV948624">
    <property type="protein sequence ID" value="PIO26248.1"/>
    <property type="molecule type" value="Genomic_DNA"/>
</dbReference>
<dbReference type="Gene3D" id="2.60.40.3210">
    <property type="entry name" value="Zona pellucida, ZP-N domain"/>
    <property type="match status" value="1"/>
</dbReference>
<dbReference type="AlphaFoldDB" id="A0A2G9REC2"/>
<dbReference type="InterPro" id="IPR055356">
    <property type="entry name" value="ZP-N"/>
</dbReference>
<dbReference type="InterPro" id="IPR035234">
    <property type="entry name" value="IgGFc-bd_N"/>
</dbReference>
<evidence type="ECO:0000259" key="1">
    <source>
        <dbReference type="PROSITE" id="PS51034"/>
    </source>
</evidence>
<gene>
    <name evidence="2" type="ORF">AB205_0200080</name>
</gene>
<dbReference type="Proteomes" id="UP000228934">
    <property type="component" value="Unassembled WGS sequence"/>
</dbReference>
<dbReference type="InterPro" id="IPR001507">
    <property type="entry name" value="ZP_dom"/>
</dbReference>
<protein>
    <recommendedName>
        <fullName evidence="1">ZP domain-containing protein</fullName>
    </recommendedName>
</protein>
<dbReference type="PROSITE" id="PS51034">
    <property type="entry name" value="ZP_2"/>
    <property type="match status" value="1"/>
</dbReference>
<keyword evidence="3" id="KW-1185">Reference proteome</keyword>
<accession>A0A2G9REC2</accession>
<sequence length="541" mass="60222">MYSYYSTQIAELYIVTCDKAATVTVTIPYSSFSKTVYVSKNSSAEVTLSSSYMVSEAYVTNKAVLVTSDVEVSVFLYLHASGNGDAIALLPLEDLGTEYFIPSSSASGPKKEFAVASGLQENVQLTITVSGHITYNGANYYTGYNISVTLGRQQVIQFISSSDLTGTRVLSTAPVAVFSGHSYYYGFSGNFNPIFEQLHPVRNWGTFFAIFPLFNHTRDIVDIIAADPGTVVNVTNLGKTTQHSLQRGSRVQLTLNNEITVKSSKPIMISYVFQDSKSRTFVSAYDPFLTTVPPSLLGLNYYQFYTKNIYYSFLMIISQASSVSGFYLDQKPLSSYSYWVKESGGFWAWEVSLGKSEGRHEIYHKYLTFTIYVYGVESYTSYGYSMGQETHHPASLQCLSRGAEYSLPYNLLAAANLKVLDIHLEDPQCQGELEGRAVLLKIPFTRCGSTLQHDENGKSYYKNTIYGTIPNTSVHRIEIPVKCELDSNQTINFNLFPQIASSVSRGGNFNVSLKLYKSASFTDPIVEFPIEVDLHSILYLE</sequence>
<dbReference type="PANTHER" id="PTHR46534">
    <property type="entry name" value="IGGFC_BINDING DOMAIN-CONTAINING PROTEIN"/>
    <property type="match status" value="1"/>
</dbReference>
<dbReference type="Pfam" id="PF17517">
    <property type="entry name" value="IgGFc_binding"/>
    <property type="match status" value="1"/>
</dbReference>
<name>A0A2G9REC2_AQUCT</name>